<comment type="subcellular location">
    <subcellularLocation>
        <location evidence="1">Membrane</location>
        <topology evidence="1">Multi-pass membrane protein</topology>
    </subcellularLocation>
</comment>
<dbReference type="EMBL" id="JAEHFY010000005">
    <property type="protein sequence ID" value="MBK0382229.1"/>
    <property type="molecule type" value="Genomic_DNA"/>
</dbReference>
<feature type="transmembrane region" description="Helical" evidence="5">
    <location>
        <begin position="41"/>
        <end position="62"/>
    </location>
</feature>
<accession>A0ABS1BH93</accession>
<keyword evidence="4 5" id="KW-0472">Membrane</keyword>
<feature type="transmembrane region" description="Helical" evidence="5">
    <location>
        <begin position="82"/>
        <end position="111"/>
    </location>
</feature>
<feature type="transmembrane region" description="Helical" evidence="5">
    <location>
        <begin position="164"/>
        <end position="184"/>
    </location>
</feature>
<keyword evidence="3 5" id="KW-1133">Transmembrane helix</keyword>
<feature type="transmembrane region" description="Helical" evidence="5">
    <location>
        <begin position="205"/>
        <end position="225"/>
    </location>
</feature>
<feature type="transmembrane region" description="Helical" evidence="5">
    <location>
        <begin position="131"/>
        <end position="152"/>
    </location>
</feature>
<reference evidence="6 7" key="1">
    <citation type="submission" date="2020-12" db="EMBL/GenBank/DDBJ databases">
        <title>Bacterial novel species Pedobacter sp. SD-b isolated from soil.</title>
        <authorList>
            <person name="Jung H.-Y."/>
        </authorList>
    </citation>
    <scope>NUCLEOTIDE SEQUENCE [LARGE SCALE GENOMIC DNA]</scope>
    <source>
        <strain evidence="6 7">SD-b</strain>
    </source>
</reference>
<dbReference type="InterPro" id="IPR000537">
    <property type="entry name" value="UbiA_prenyltransferase"/>
</dbReference>
<keyword evidence="2 5" id="KW-0812">Transmembrane</keyword>
<dbReference type="Pfam" id="PF01040">
    <property type="entry name" value="UbiA"/>
    <property type="match status" value="1"/>
</dbReference>
<evidence type="ECO:0000256" key="1">
    <source>
        <dbReference type="ARBA" id="ARBA00004141"/>
    </source>
</evidence>
<evidence type="ECO:0000256" key="4">
    <source>
        <dbReference type="ARBA" id="ARBA00023136"/>
    </source>
</evidence>
<evidence type="ECO:0000256" key="3">
    <source>
        <dbReference type="ARBA" id="ARBA00022989"/>
    </source>
</evidence>
<dbReference type="Proteomes" id="UP000660024">
    <property type="component" value="Unassembled WGS sequence"/>
</dbReference>
<feature type="transmembrane region" description="Helical" evidence="5">
    <location>
        <begin position="12"/>
        <end position="29"/>
    </location>
</feature>
<proteinExistence type="predicted"/>
<evidence type="ECO:0000256" key="2">
    <source>
        <dbReference type="ARBA" id="ARBA00022692"/>
    </source>
</evidence>
<protein>
    <submittedName>
        <fullName evidence="6">UbiA prenyltransferase family protein</fullName>
    </submittedName>
</protein>
<gene>
    <name evidence="6" type="ORF">I5M32_04585</name>
</gene>
<feature type="transmembrane region" description="Helical" evidence="5">
    <location>
        <begin position="231"/>
        <end position="256"/>
    </location>
</feature>
<keyword evidence="7" id="KW-1185">Reference proteome</keyword>
<evidence type="ECO:0000256" key="5">
    <source>
        <dbReference type="SAM" id="Phobius"/>
    </source>
</evidence>
<feature type="transmembrane region" description="Helical" evidence="5">
    <location>
        <begin position="268"/>
        <end position="287"/>
    </location>
</feature>
<name>A0ABS1BH93_9SPHI</name>
<evidence type="ECO:0000313" key="7">
    <source>
        <dbReference type="Proteomes" id="UP000660024"/>
    </source>
</evidence>
<sequence>MNFKSAKSVLLHLRLPFSLLLLPVYLFAISTVPKFNNSHALVVFIILHLFIYPASNGYNSFFDKDEESIALVKNPPKVSSSLYITSICLEWIGVALAFLVNVQFCIGVIIFNSLSKAYSHPSVRLKKYPIISFLVVFVFQGGFIYLLCYAAFSNYFSGFTADEYLAALICSCLIGASYPLTQIYQHHEDGKRGDQTLSILLGYKGSFVFSGLVFFIGLSLMFLYWELKGNLTNFYVFAIMGLPIVIYFVWWFFKVIKDNNQANFTNTMRMTLISGITMLIYFTYLAGVS</sequence>
<comment type="caution">
    <text evidence="6">The sequence shown here is derived from an EMBL/GenBank/DDBJ whole genome shotgun (WGS) entry which is preliminary data.</text>
</comment>
<evidence type="ECO:0000313" key="6">
    <source>
        <dbReference type="EMBL" id="MBK0382229.1"/>
    </source>
</evidence>
<dbReference type="RefSeq" id="WP_200585011.1">
    <property type="nucleotide sequence ID" value="NZ_JAEHFY010000005.1"/>
</dbReference>
<organism evidence="6 7">
    <name type="scientific">Pedobacter segetis</name>
    <dbReference type="NCBI Taxonomy" id="2793069"/>
    <lineage>
        <taxon>Bacteria</taxon>
        <taxon>Pseudomonadati</taxon>
        <taxon>Bacteroidota</taxon>
        <taxon>Sphingobacteriia</taxon>
        <taxon>Sphingobacteriales</taxon>
        <taxon>Sphingobacteriaceae</taxon>
        <taxon>Pedobacter</taxon>
    </lineage>
</organism>